<evidence type="ECO:0000313" key="1">
    <source>
        <dbReference type="EMBL" id="QYW02018.1"/>
    </source>
</evidence>
<proteinExistence type="predicted"/>
<organism evidence="1 2">
    <name type="scientific">Stenotrophomonas phage Siara</name>
    <dbReference type="NCBI Taxonomy" id="2859658"/>
    <lineage>
        <taxon>Viruses</taxon>
        <taxon>Duplodnaviria</taxon>
        <taxon>Heunggongvirae</taxon>
        <taxon>Uroviricota</taxon>
        <taxon>Caudoviricetes</taxon>
        <taxon>Beaumontvirinae</taxon>
        <taxon>Siaravirus</taxon>
        <taxon>Siaravirus siara</taxon>
    </lineage>
</organism>
<gene>
    <name evidence="1" type="ORF">CPT_Siara_015</name>
</gene>
<evidence type="ECO:0000313" key="2">
    <source>
        <dbReference type="Proteomes" id="UP000827319"/>
    </source>
</evidence>
<accession>A0AAE7WPG3</accession>
<reference evidence="1" key="1">
    <citation type="submission" date="2021-06" db="EMBL/GenBank/DDBJ databases">
        <title>Complete genome sequence of Stenotrophomonas maltophilia phage Siara.</title>
        <authorList>
            <person name="Marmion J."/>
            <person name="Tate N."/>
            <person name="Clark J."/>
            <person name="Le T."/>
            <person name="Liu M."/>
            <person name="Burrowes B."/>
            <person name="Gill J."/>
        </authorList>
    </citation>
    <scope>NUCLEOTIDE SEQUENCE</scope>
</reference>
<dbReference type="Proteomes" id="UP000827319">
    <property type="component" value="Segment"/>
</dbReference>
<protein>
    <submittedName>
        <fullName evidence="1">Uncharacterized protein</fullName>
    </submittedName>
</protein>
<keyword evidence="2" id="KW-1185">Reference proteome</keyword>
<name>A0AAE7WPG3_9CAUD</name>
<sequence length="154" mass="17085">MKVLVTEYAGSKTQELDLEDVLTPTALAYEFSGRSEETEGMTRKNSQMLGRLTALLVDKGVLTLDEALQVANCHDTVVAKDGEAEPWVVRVVPFEDRVFRAYKLNYLGQNHIHDSSGLMVDLLASPEVVPHLKNLAVSGTAEDEAKCLIWQRVK</sequence>
<dbReference type="EMBL" id="MZ326859">
    <property type="protein sequence ID" value="QYW02018.1"/>
    <property type="molecule type" value="Genomic_DNA"/>
</dbReference>